<keyword evidence="1" id="KW-0862">Zinc</keyword>
<dbReference type="InterPro" id="IPR008913">
    <property type="entry name" value="Znf_CHY"/>
</dbReference>
<dbReference type="PANTHER" id="PTHR21319:SF0">
    <property type="entry name" value="AND RING FINGER DOMAIN PROTEIN, PUTATIVE (AFU_ORTHOLOGUE AFUA_1G08900)-RELATED"/>
    <property type="match status" value="1"/>
</dbReference>
<dbReference type="PANTHER" id="PTHR21319">
    <property type="entry name" value="RING FINGER AND CHY ZINC FINGER DOMAIN-CONTAINING PROTEIN 1"/>
    <property type="match status" value="1"/>
</dbReference>
<evidence type="ECO:0000313" key="5">
    <source>
        <dbReference type="Proteomes" id="UP001457282"/>
    </source>
</evidence>
<dbReference type="GO" id="GO:0061630">
    <property type="term" value="F:ubiquitin protein ligase activity"/>
    <property type="evidence" value="ECO:0007669"/>
    <property type="project" value="TreeGrafter"/>
</dbReference>
<accession>A0AAW1VYL4</accession>
<dbReference type="GO" id="GO:0008270">
    <property type="term" value="F:zinc ion binding"/>
    <property type="evidence" value="ECO:0007669"/>
    <property type="project" value="UniProtKB-KW"/>
</dbReference>
<dbReference type="GO" id="GO:0005634">
    <property type="term" value="C:nucleus"/>
    <property type="evidence" value="ECO:0007669"/>
    <property type="project" value="TreeGrafter"/>
</dbReference>
<keyword evidence="1" id="KW-0863">Zinc-finger</keyword>
<gene>
    <name evidence="4" type="ORF">M0R45_035841</name>
</gene>
<comment type="caution">
    <text evidence="4">The sequence shown here is derived from an EMBL/GenBank/DDBJ whole genome shotgun (WGS) entry which is preliminary data.</text>
</comment>
<dbReference type="InterPro" id="IPR037275">
    <property type="entry name" value="Znf_CTCHY_sf"/>
</dbReference>
<dbReference type="EMBL" id="JBEDUW010000007">
    <property type="protein sequence ID" value="KAK9911963.1"/>
    <property type="molecule type" value="Genomic_DNA"/>
</dbReference>
<dbReference type="GO" id="GO:0016567">
    <property type="term" value="P:protein ubiquitination"/>
    <property type="evidence" value="ECO:0007669"/>
    <property type="project" value="TreeGrafter"/>
</dbReference>
<evidence type="ECO:0000256" key="1">
    <source>
        <dbReference type="PROSITE-ProRule" id="PRU00601"/>
    </source>
</evidence>
<dbReference type="GO" id="GO:0006511">
    <property type="term" value="P:ubiquitin-dependent protein catabolic process"/>
    <property type="evidence" value="ECO:0007669"/>
    <property type="project" value="TreeGrafter"/>
</dbReference>
<keyword evidence="1" id="KW-0479">Metal-binding</keyword>
<evidence type="ECO:0000259" key="2">
    <source>
        <dbReference type="PROSITE" id="PS51266"/>
    </source>
</evidence>
<dbReference type="SUPFAM" id="SSF161245">
    <property type="entry name" value="Zinc hairpin stack"/>
    <property type="match status" value="1"/>
</dbReference>
<evidence type="ECO:0000259" key="3">
    <source>
        <dbReference type="PROSITE" id="PS51270"/>
    </source>
</evidence>
<reference evidence="4 5" key="1">
    <citation type="journal article" date="2023" name="G3 (Bethesda)">
        <title>A chromosome-length genome assembly and annotation of blackberry (Rubus argutus, cv. 'Hillquist').</title>
        <authorList>
            <person name="Bruna T."/>
            <person name="Aryal R."/>
            <person name="Dudchenko O."/>
            <person name="Sargent D.J."/>
            <person name="Mead D."/>
            <person name="Buti M."/>
            <person name="Cavallini A."/>
            <person name="Hytonen T."/>
            <person name="Andres J."/>
            <person name="Pham M."/>
            <person name="Weisz D."/>
            <person name="Mascagni F."/>
            <person name="Usai G."/>
            <person name="Natali L."/>
            <person name="Bassil N."/>
            <person name="Fernandez G.E."/>
            <person name="Lomsadze A."/>
            <person name="Armour M."/>
            <person name="Olukolu B."/>
            <person name="Poorten T."/>
            <person name="Britton C."/>
            <person name="Davik J."/>
            <person name="Ashrafi H."/>
            <person name="Aiden E.L."/>
            <person name="Borodovsky M."/>
            <person name="Worthington M."/>
        </authorList>
    </citation>
    <scope>NUCLEOTIDE SEQUENCE [LARGE SCALE GENOMIC DNA]</scope>
    <source>
        <strain evidence="4">PI 553951</strain>
    </source>
</reference>
<protein>
    <submittedName>
        <fullName evidence="4">Uncharacterized protein</fullName>
    </submittedName>
</protein>
<sequence length="705" mass="81021">MGYPAAGRREDIRALFERCNLLKSIYENYLNAKDEVIFAVVDARVKNIAETYLLQHQSQKLAFDHLLKLVISSIQNEESFPSKELACFTGALQTLVSQCMAKEEDQIIPSLIQKLSLEEQASLVWKFLCSIPTNVVAKFIPWRSFSNRSFSPGWKGKITVLARQRRRRFLSGAFSNHDLLAFCDRLQFIAEICMFHSIAEDKVIYPAVYGQIPIFQDHKNEESLSNEFRCLIEWHFHDEEVKVLPLVRKHLSIKRQQELLHQSLCVMPLKLIEHVLPWLVKSLTANEAKNFVSNMKLAAPASDIALVQLFCDWASKDSIDCLYSSRSLHFNSIVPSHSVWETYNSFSDTGIAEQPIAVVFKVHKAIRRDLEYLDNKSERLSDCDEMFLQQFIEMFCLLRRLYRVHSNAEDYILSTRSGAPIAECVGKYSELATRLRVMFMSLRMIVDQHMYQEEIELWPLFGVHFSVEEQNKMVGFILGTTGAEVLRSMLPWVTSALTEDEQSKMLDTFKNVTKNTMFKDWLSECWKGTSLSTAQPNLETSISVKDTEFEASQRQIDRTFNCHRRNNLKHQMTSYWISAQRSLPIAIAVDSSDGEHLGGRFCHDIMSDHTMDRKATSEMMCMCCLNIQPIGPVCLTASCNEFPMAKYYCSTCNVFDDRNVYHCPFCNLCRVGKGLGIDYFHCMSCNCCLGMASMNHKCRREMSGN</sequence>
<dbReference type="PROSITE" id="PS51266">
    <property type="entry name" value="ZF_CHY"/>
    <property type="match status" value="1"/>
</dbReference>
<dbReference type="CDD" id="cd12108">
    <property type="entry name" value="Hr-like"/>
    <property type="match status" value="1"/>
</dbReference>
<keyword evidence="5" id="KW-1185">Reference proteome</keyword>
<dbReference type="AlphaFoldDB" id="A0AAW1VYL4"/>
<dbReference type="PROSITE" id="PS51270">
    <property type="entry name" value="ZF_CTCHY"/>
    <property type="match status" value="1"/>
</dbReference>
<organism evidence="4 5">
    <name type="scientific">Rubus argutus</name>
    <name type="common">Southern blackberry</name>
    <dbReference type="NCBI Taxonomy" id="59490"/>
    <lineage>
        <taxon>Eukaryota</taxon>
        <taxon>Viridiplantae</taxon>
        <taxon>Streptophyta</taxon>
        <taxon>Embryophyta</taxon>
        <taxon>Tracheophyta</taxon>
        <taxon>Spermatophyta</taxon>
        <taxon>Magnoliopsida</taxon>
        <taxon>eudicotyledons</taxon>
        <taxon>Gunneridae</taxon>
        <taxon>Pentapetalae</taxon>
        <taxon>rosids</taxon>
        <taxon>fabids</taxon>
        <taxon>Rosales</taxon>
        <taxon>Rosaceae</taxon>
        <taxon>Rosoideae</taxon>
        <taxon>Rosoideae incertae sedis</taxon>
        <taxon>Rubus</taxon>
    </lineage>
</organism>
<dbReference type="InterPro" id="IPR017921">
    <property type="entry name" value="Znf_CTCHY"/>
</dbReference>
<name>A0AAW1VYL4_RUBAR</name>
<dbReference type="Proteomes" id="UP001457282">
    <property type="component" value="Unassembled WGS sequence"/>
</dbReference>
<evidence type="ECO:0000313" key="4">
    <source>
        <dbReference type="EMBL" id="KAK9911963.1"/>
    </source>
</evidence>
<feature type="domain" description="CHY-type" evidence="2">
    <location>
        <begin position="565"/>
        <end position="641"/>
    </location>
</feature>
<proteinExistence type="predicted"/>
<dbReference type="Gene3D" id="1.20.120.520">
    <property type="entry name" value="nmb1532 protein domain like"/>
    <property type="match status" value="1"/>
</dbReference>
<feature type="domain" description="CTCHY-type" evidence="3">
    <location>
        <begin position="644"/>
        <end position="705"/>
    </location>
</feature>